<gene>
    <name evidence="3" type="ORF">BBAD15_g933</name>
</gene>
<sequence>MQAIDFYMVDAFADTTFGGNAAAVCPLSEWLPDEVLLKMSQQHNQSETAFFVTTDEGFELRWFTTQGEINLCGHATLAASHVIFEHLDHPEAVIHFSTRFVGPLTVTRSGEWLTLDFPAWETQPIAPLPELLATLGISECKEMRVGRDYIVVLESQAQVEAIQPDINAMIPLEKMVCITAAGEGEYDFVSRFFCPGEAVPEDPVTGSTHSMLIPYWADKLNKTHLLARQVSYRGGDLRCQYKGDRVLIGGKAVTYLEKKMPVSHEVIVVIGSGSIAQAIARRVGIGKHILLADITPENSEAAQQTLQQAGFRVSTAGVDVRSRESIQKLVGLACDLGEVKGVIHTAGLSPSQAAAQDILRVDLFGTAVVFQTFGQVIGAGGSGVVIGSQSSHRLDVDALTQAEADELATLPPEQLLELPRVKAIDDSLYAYQLSKRGNALRVMAEAVKWGRRGARINCISAGIVYTPLAYDELHSAERGEFYRNMLAKSPAGRGGTPNEIGALAEFLFGPNGAYISGSDILIDGGVTAAYNVSAPQQPGVQIAFIVRQRPGAYLMAARHTLQHTARHQRQASARNHAGEHPVIRLHFMDFTRHRPAVVEPAFKMAAVGAVCPESVNTRAVNVRPAVNGGMVGRRDNGHLFTVHRHAFQRRMQHRPVNKGSGEAAFEHAVNLVTGRPGGKGKVDFGITLVKVRQQAGNAHRRRTFQRSQRQRPLRFIPGHHHARLIYQRQDAFTVGQEAVAGRGELQPLVLTNEQRHA</sequence>
<keyword evidence="2 3" id="KW-0413">Isomerase</keyword>
<name>A0A0A2W3Z7_BEABA</name>
<dbReference type="STRING" id="1245745.A0A0A2W3Z7"/>
<proteinExistence type="inferred from homology"/>
<dbReference type="NCBIfam" id="NF005395">
    <property type="entry name" value="PRK06940.1"/>
    <property type="match status" value="1"/>
</dbReference>
<dbReference type="HOGENOM" id="CLU_368000_0_0_1"/>
<dbReference type="SUPFAM" id="SSF51735">
    <property type="entry name" value="NAD(P)-binding Rossmann-fold domains"/>
    <property type="match status" value="1"/>
</dbReference>
<dbReference type="InterPro" id="IPR002347">
    <property type="entry name" value="SDR_fam"/>
</dbReference>
<organism evidence="3 4">
    <name type="scientific">Beauveria bassiana D1-5</name>
    <dbReference type="NCBI Taxonomy" id="1245745"/>
    <lineage>
        <taxon>Eukaryota</taxon>
        <taxon>Fungi</taxon>
        <taxon>Dikarya</taxon>
        <taxon>Ascomycota</taxon>
        <taxon>Pezizomycotina</taxon>
        <taxon>Sordariomycetes</taxon>
        <taxon>Hypocreomycetidae</taxon>
        <taxon>Hypocreales</taxon>
        <taxon>Cordycipitaceae</taxon>
        <taxon>Beauveria</taxon>
    </lineage>
</organism>
<comment type="caution">
    <text evidence="3">The sequence shown here is derived from an EMBL/GenBank/DDBJ whole genome shotgun (WGS) entry which is preliminary data.</text>
</comment>
<dbReference type="GO" id="GO:0005737">
    <property type="term" value="C:cytoplasm"/>
    <property type="evidence" value="ECO:0007669"/>
    <property type="project" value="TreeGrafter"/>
</dbReference>
<dbReference type="SUPFAM" id="SSF54506">
    <property type="entry name" value="Diaminopimelate epimerase-like"/>
    <property type="match status" value="1"/>
</dbReference>
<dbReference type="GO" id="GO:0016853">
    <property type="term" value="F:isomerase activity"/>
    <property type="evidence" value="ECO:0007669"/>
    <property type="project" value="UniProtKB-KW"/>
</dbReference>
<protein>
    <submittedName>
        <fullName evidence="3">Putative isomerase</fullName>
    </submittedName>
</protein>
<dbReference type="Pfam" id="PF13561">
    <property type="entry name" value="adh_short_C2"/>
    <property type="match status" value="1"/>
</dbReference>
<dbReference type="PANTHER" id="PTHR13774:SF17">
    <property type="entry name" value="PHENAZINE BIOSYNTHESIS-LIKE DOMAIN-CONTAINING PROTEIN"/>
    <property type="match status" value="1"/>
</dbReference>
<dbReference type="Gene3D" id="3.40.50.720">
    <property type="entry name" value="NAD(P)-binding Rossmann-like Domain"/>
    <property type="match status" value="1"/>
</dbReference>
<evidence type="ECO:0000313" key="3">
    <source>
        <dbReference type="EMBL" id="KGQ13397.1"/>
    </source>
</evidence>
<dbReference type="Pfam" id="PF00106">
    <property type="entry name" value="adh_short"/>
    <property type="match status" value="1"/>
</dbReference>
<dbReference type="NCBIfam" id="TIGR00654">
    <property type="entry name" value="PhzF_family"/>
    <property type="match status" value="1"/>
</dbReference>
<dbReference type="PRINTS" id="PR00081">
    <property type="entry name" value="GDHRDH"/>
</dbReference>
<comment type="similarity">
    <text evidence="1">Belongs to the PhzF family.</text>
</comment>
<reference evidence="3 4" key="1">
    <citation type="submission" date="2012-10" db="EMBL/GenBank/DDBJ databases">
        <title>Genome sequencing and analysis of entomopathogenic fungi Beauveria bassiana D1-5.</title>
        <authorList>
            <person name="Li Q."/>
            <person name="Wang L."/>
            <person name="Zhang Z."/>
            <person name="Wang Q."/>
            <person name="Ren J."/>
            <person name="Wang M."/>
            <person name="Xu W."/>
            <person name="Wang J."/>
            <person name="Lu Y."/>
            <person name="Du Q."/>
            <person name="Sun Z."/>
        </authorList>
    </citation>
    <scope>NUCLEOTIDE SEQUENCE [LARGE SCALE GENOMIC DNA]</scope>
    <source>
        <strain evidence="3 4">D1-5</strain>
    </source>
</reference>
<evidence type="ECO:0000313" key="4">
    <source>
        <dbReference type="Proteomes" id="UP000030106"/>
    </source>
</evidence>
<evidence type="ECO:0000256" key="1">
    <source>
        <dbReference type="ARBA" id="ARBA00008270"/>
    </source>
</evidence>
<evidence type="ECO:0000256" key="2">
    <source>
        <dbReference type="ARBA" id="ARBA00023235"/>
    </source>
</evidence>
<dbReference type="Gene3D" id="3.10.310.10">
    <property type="entry name" value="Diaminopimelate Epimerase, Chain A, domain 1"/>
    <property type="match status" value="2"/>
</dbReference>
<dbReference type="Proteomes" id="UP000030106">
    <property type="component" value="Unassembled WGS sequence"/>
</dbReference>
<dbReference type="PANTHER" id="PTHR13774">
    <property type="entry name" value="PHENAZINE BIOSYNTHESIS PROTEIN"/>
    <property type="match status" value="1"/>
</dbReference>
<dbReference type="Pfam" id="PF02567">
    <property type="entry name" value="PhzC-PhzF"/>
    <property type="match status" value="1"/>
</dbReference>
<dbReference type="InterPro" id="IPR003719">
    <property type="entry name" value="Phenazine_PhzF-like"/>
</dbReference>
<dbReference type="EMBL" id="ANFO01000044">
    <property type="protein sequence ID" value="KGQ13397.1"/>
    <property type="molecule type" value="Genomic_DNA"/>
</dbReference>
<accession>A0A0A2W3Z7</accession>
<dbReference type="InterPro" id="IPR036291">
    <property type="entry name" value="NAD(P)-bd_dom_sf"/>
</dbReference>
<dbReference type="AlphaFoldDB" id="A0A0A2W3Z7"/>